<evidence type="ECO:0000313" key="16">
    <source>
        <dbReference type="EMBL" id="KAG7311749.1"/>
    </source>
</evidence>
<evidence type="ECO:0000256" key="1">
    <source>
        <dbReference type="ARBA" id="ARBA00004479"/>
    </source>
</evidence>
<dbReference type="Pfam" id="PF08725">
    <property type="entry name" value="Integrin_b_cyt"/>
    <property type="match status" value="1"/>
</dbReference>
<dbReference type="Proteomes" id="UP000823941">
    <property type="component" value="Chromosome 4"/>
</dbReference>
<dbReference type="PROSITE" id="PS50234">
    <property type="entry name" value="VWFA"/>
    <property type="match status" value="1"/>
</dbReference>
<dbReference type="SMART" id="SM00187">
    <property type="entry name" value="INB"/>
    <property type="match status" value="1"/>
</dbReference>
<keyword evidence="17" id="KW-1185">Reference proteome</keyword>
<evidence type="ECO:0000256" key="6">
    <source>
        <dbReference type="ARBA" id="ARBA00022889"/>
    </source>
</evidence>
<dbReference type="InterPro" id="IPR002035">
    <property type="entry name" value="VWF_A"/>
</dbReference>
<feature type="signal peptide" evidence="14">
    <location>
        <begin position="1"/>
        <end position="22"/>
    </location>
</feature>
<dbReference type="Gene3D" id="1.20.5.100">
    <property type="entry name" value="Cytochrome c1, transmembrane anchor, C-terminal"/>
    <property type="match status" value="1"/>
</dbReference>
<dbReference type="PRINTS" id="PR01186">
    <property type="entry name" value="INTEGRINB"/>
</dbReference>
<evidence type="ECO:0000256" key="11">
    <source>
        <dbReference type="ARBA" id="ARBA00023180"/>
    </source>
</evidence>
<name>A0ABQ7R372_PLUXY</name>
<dbReference type="SMART" id="SM01241">
    <property type="entry name" value="Integrin_b_cyt"/>
    <property type="match status" value="1"/>
</dbReference>
<dbReference type="SUPFAM" id="SSF53300">
    <property type="entry name" value="vWA-like"/>
    <property type="match status" value="1"/>
</dbReference>
<feature type="chain" id="PRO_5045828991" description="Integrin beta" evidence="14">
    <location>
        <begin position="23"/>
        <end position="767"/>
    </location>
</feature>
<dbReference type="SUPFAM" id="SSF69179">
    <property type="entry name" value="Integrin domains"/>
    <property type="match status" value="1"/>
</dbReference>
<keyword evidence="9 13" id="KW-0472">Membrane</keyword>
<evidence type="ECO:0000256" key="5">
    <source>
        <dbReference type="ARBA" id="ARBA00022737"/>
    </source>
</evidence>
<evidence type="ECO:0000256" key="8">
    <source>
        <dbReference type="ARBA" id="ARBA00023037"/>
    </source>
</evidence>
<dbReference type="Gene3D" id="2.10.25.10">
    <property type="entry name" value="Laminin"/>
    <property type="match status" value="3"/>
</dbReference>
<evidence type="ECO:0000256" key="7">
    <source>
        <dbReference type="ARBA" id="ARBA00022989"/>
    </source>
</evidence>
<dbReference type="EMBL" id="JAHIBW010000004">
    <property type="protein sequence ID" value="KAG7311749.1"/>
    <property type="molecule type" value="Genomic_DNA"/>
</dbReference>
<evidence type="ECO:0000259" key="15">
    <source>
        <dbReference type="PROSITE" id="PS50234"/>
    </source>
</evidence>
<evidence type="ECO:0000256" key="13">
    <source>
        <dbReference type="SAM" id="Phobius"/>
    </source>
</evidence>
<keyword evidence="8 12" id="KW-0401">Integrin</keyword>
<dbReference type="Gene3D" id="2.60.40.1510">
    <property type="entry name" value="ntegrin, alpha v. Chain A, domain 3"/>
    <property type="match status" value="1"/>
</dbReference>
<dbReference type="PROSITE" id="PS00243">
    <property type="entry name" value="I_EGF_1"/>
    <property type="match status" value="1"/>
</dbReference>
<dbReference type="PANTHER" id="PTHR10082">
    <property type="entry name" value="INTEGRIN BETA SUBUNIT"/>
    <property type="match status" value="1"/>
</dbReference>
<dbReference type="PANTHER" id="PTHR10082:SF60">
    <property type="entry name" value="INTEGRIN BETA-PS"/>
    <property type="match status" value="1"/>
</dbReference>
<dbReference type="InterPro" id="IPR036465">
    <property type="entry name" value="vWFA_dom_sf"/>
</dbReference>
<keyword evidence="3 12" id="KW-0812">Transmembrane</keyword>
<dbReference type="Gene3D" id="3.40.50.410">
    <property type="entry name" value="von Willebrand factor, type A domain"/>
    <property type="match status" value="1"/>
</dbReference>
<feature type="domain" description="VWFA" evidence="15">
    <location>
        <begin position="131"/>
        <end position="356"/>
    </location>
</feature>
<organism evidence="16 17">
    <name type="scientific">Plutella xylostella</name>
    <name type="common">Diamondback moth</name>
    <name type="synonym">Plutella maculipennis</name>
    <dbReference type="NCBI Taxonomy" id="51655"/>
    <lineage>
        <taxon>Eukaryota</taxon>
        <taxon>Metazoa</taxon>
        <taxon>Ecdysozoa</taxon>
        <taxon>Arthropoda</taxon>
        <taxon>Hexapoda</taxon>
        <taxon>Insecta</taxon>
        <taxon>Pterygota</taxon>
        <taxon>Neoptera</taxon>
        <taxon>Endopterygota</taxon>
        <taxon>Lepidoptera</taxon>
        <taxon>Glossata</taxon>
        <taxon>Ditrysia</taxon>
        <taxon>Yponomeutoidea</taxon>
        <taxon>Plutellidae</taxon>
        <taxon>Plutella</taxon>
    </lineage>
</organism>
<evidence type="ECO:0000256" key="4">
    <source>
        <dbReference type="ARBA" id="ARBA00022729"/>
    </source>
</evidence>
<keyword evidence="6 12" id="KW-0130">Cell adhesion</keyword>
<dbReference type="InterPro" id="IPR015812">
    <property type="entry name" value="Integrin_bsu"/>
</dbReference>
<proteinExistence type="inferred from homology"/>
<accession>A0ABQ7R372</accession>
<feature type="transmembrane region" description="Helical" evidence="13">
    <location>
        <begin position="693"/>
        <end position="719"/>
    </location>
</feature>
<dbReference type="InterPro" id="IPR032695">
    <property type="entry name" value="Integrin_dom_sf"/>
</dbReference>
<dbReference type="Pfam" id="PF00362">
    <property type="entry name" value="Integrin_beta"/>
    <property type="match status" value="1"/>
</dbReference>
<reference evidence="16 17" key="1">
    <citation type="submission" date="2021-06" db="EMBL/GenBank/DDBJ databases">
        <title>A haploid diamondback moth (Plutella xylostella L.) genome assembly resolves 31 chromosomes and identifies a diamide resistance mutation.</title>
        <authorList>
            <person name="Ward C.M."/>
            <person name="Perry K.D."/>
            <person name="Baker G."/>
            <person name="Powis K."/>
            <person name="Heckel D.G."/>
            <person name="Baxter S.W."/>
        </authorList>
    </citation>
    <scope>NUCLEOTIDE SEQUENCE [LARGE SCALE GENOMIC DNA]</scope>
    <source>
        <strain evidence="16 17">LV</strain>
        <tissue evidence="16">Single pupa</tissue>
    </source>
</reference>
<keyword evidence="4 14" id="KW-0732">Signal</keyword>
<protein>
    <recommendedName>
        <fullName evidence="12">Integrin beta</fullName>
    </recommendedName>
</protein>
<evidence type="ECO:0000313" key="17">
    <source>
        <dbReference type="Proteomes" id="UP000823941"/>
    </source>
</evidence>
<gene>
    <name evidence="16" type="ORF">JYU34_002808</name>
</gene>
<comment type="similarity">
    <text evidence="2 12">Belongs to the integrin beta chain family.</text>
</comment>
<evidence type="ECO:0000256" key="9">
    <source>
        <dbReference type="ARBA" id="ARBA00023136"/>
    </source>
</evidence>
<dbReference type="PIRSF" id="PIRSF002512">
    <property type="entry name" value="Integrin_B"/>
    <property type="match status" value="1"/>
</dbReference>
<keyword evidence="11" id="KW-0325">Glycoprotein</keyword>
<keyword evidence="10" id="KW-1015">Disulfide bond</keyword>
<evidence type="ECO:0000256" key="2">
    <source>
        <dbReference type="ARBA" id="ARBA00007449"/>
    </source>
</evidence>
<evidence type="ECO:0000256" key="3">
    <source>
        <dbReference type="ARBA" id="ARBA00022692"/>
    </source>
</evidence>
<dbReference type="InterPro" id="IPR002369">
    <property type="entry name" value="Integrin_bsu_VWA"/>
</dbReference>
<comment type="caution">
    <text evidence="16">The sequence shown here is derived from an EMBL/GenBank/DDBJ whole genome shotgun (WGS) entry which is preliminary data.</text>
</comment>
<dbReference type="InterPro" id="IPR057243">
    <property type="entry name" value="Integrin_I-EGF_CS"/>
</dbReference>
<dbReference type="InterPro" id="IPR014836">
    <property type="entry name" value="Integrin_bsu_cyt_dom"/>
</dbReference>
<keyword evidence="7 13" id="KW-1133">Transmembrane helix</keyword>
<evidence type="ECO:0000256" key="14">
    <source>
        <dbReference type="SAM" id="SignalP"/>
    </source>
</evidence>
<keyword evidence="5" id="KW-0677">Repeat</keyword>
<sequence>MFLKRVLILTLLSSSSVRCGSGCDELITCGACVGHAVEKCVWCPKTVKKGSNVKQHCKPEAFAVKHGAEWCEVAIENPQSSAEEIRKESLNSGNNTNKIHLVPQYMKLKIRPGVPVSYNVTYQLGKDFPLDVYFLMDFSYTMLTVKKRIRALTQQIHKSLSKISTNVRIGMGSFIDKAAMPFVEAPRHKGTYLFKNNIPLTDDLHYFQETWKILYYQWFSNFDNPEGGLDALMQVIVCGGQIGWRDEARRMVVLFTDDVYHSAGDGRIVGAFKPNDMKCHLENNQLANDVAFDYPSVSQINKVVKDNNVMVIFAVSGTKRVRGAYEKLSNMIEGSTVVDFSSKRLSDIITDSYKDLLLYPLLTFDPQPNIKVELDPPCHRKTKSNLCKAEQFQSKEVQVTITLTTCDVTGPQRVEIGVVGLRDKLSIHVEPLCSCACESERKENDTQCNGSGALECGVCRCYGNKKGESCDCEGDVDDFDDLKCIRPNDTYSCSQRGDCRCGKCDCRQSHGDYCEFTDSDCPWVEERVCGGRGACRRRACECLQGWRGDDCTCPEGSDACLEPYSGQVCSGNGVCNCGKCECTNKDDVTDGFCSVNLADKKCKQLAKYVECVYNNTNNVEEKAKCLEYQHWATEENTIIVNKTEIENNTWPLHAWCSLPRGEHFIVFGHKFIAPQLHIVIQSELGEPAGTANLWIVIGSTVGVILLIGLITTVAAKVMIDRHDAMEYQRFVEDLKNMGMESAELNALYEPAKTEVRNPRYRISFYQH</sequence>
<evidence type="ECO:0000256" key="12">
    <source>
        <dbReference type="RuleBase" id="RU000633"/>
    </source>
</evidence>
<evidence type="ECO:0000256" key="10">
    <source>
        <dbReference type="ARBA" id="ARBA00023157"/>
    </source>
</evidence>
<comment type="subcellular location">
    <subcellularLocation>
        <location evidence="12">Cell membrane</location>
        <topology evidence="12">Single-pass type I membrane protein</topology>
    </subcellularLocation>
    <subcellularLocation>
        <location evidence="1">Membrane</location>
        <topology evidence="1">Single-pass type I membrane protein</topology>
    </subcellularLocation>
</comment>